<evidence type="ECO:0000259" key="6">
    <source>
        <dbReference type="Pfam" id="PF08100"/>
    </source>
</evidence>
<gene>
    <name evidence="7" type="ORF">DM484_27135</name>
</gene>
<dbReference type="Gene3D" id="1.10.10.10">
    <property type="entry name" value="Winged helix-like DNA-binding domain superfamily/Winged helix DNA-binding domain"/>
    <property type="match status" value="1"/>
</dbReference>
<name>A0A2W4SBL0_9GAMM</name>
<dbReference type="Pfam" id="PF08100">
    <property type="entry name" value="Dimerisation"/>
    <property type="match status" value="1"/>
</dbReference>
<evidence type="ECO:0000256" key="2">
    <source>
        <dbReference type="ARBA" id="ARBA00022679"/>
    </source>
</evidence>
<dbReference type="Pfam" id="PF00891">
    <property type="entry name" value="Methyltransf_2"/>
    <property type="match status" value="1"/>
</dbReference>
<dbReference type="GO" id="GO:0046983">
    <property type="term" value="F:protein dimerization activity"/>
    <property type="evidence" value="ECO:0007669"/>
    <property type="project" value="InterPro"/>
</dbReference>
<dbReference type="GO" id="GO:0032259">
    <property type="term" value="P:methylation"/>
    <property type="evidence" value="ECO:0007669"/>
    <property type="project" value="UniProtKB-KW"/>
</dbReference>
<dbReference type="PIRSF" id="PIRSF005739">
    <property type="entry name" value="O-mtase"/>
    <property type="match status" value="1"/>
</dbReference>
<dbReference type="InterPro" id="IPR001077">
    <property type="entry name" value="COMT_C"/>
</dbReference>
<evidence type="ECO:0000313" key="7">
    <source>
        <dbReference type="EMBL" id="PZN71164.1"/>
    </source>
</evidence>
<dbReference type="SUPFAM" id="SSF46785">
    <property type="entry name" value="Winged helix' DNA-binding domain"/>
    <property type="match status" value="1"/>
</dbReference>
<evidence type="ECO:0000256" key="4">
    <source>
        <dbReference type="PIRSR" id="PIRSR005739-1"/>
    </source>
</evidence>
<dbReference type="Gene3D" id="3.40.50.150">
    <property type="entry name" value="Vaccinia Virus protein VP39"/>
    <property type="match status" value="1"/>
</dbReference>
<organism evidence="7 8">
    <name type="scientific">Candidatus Methylumidiphilus alinenensis</name>
    <dbReference type="NCBI Taxonomy" id="2202197"/>
    <lineage>
        <taxon>Bacteria</taxon>
        <taxon>Pseudomonadati</taxon>
        <taxon>Pseudomonadota</taxon>
        <taxon>Gammaproteobacteria</taxon>
        <taxon>Methylococcales</taxon>
        <taxon>Candidatus Methylumidiphilus</taxon>
    </lineage>
</organism>
<reference evidence="7 8" key="1">
    <citation type="journal article" date="2018" name="Aquat. Microb. Ecol.">
        <title>Gammaproteobacterial methanotrophs dominate.</title>
        <authorList>
            <person name="Rissanen A.J."/>
            <person name="Saarenheimo J."/>
            <person name="Tiirola M."/>
            <person name="Peura S."/>
            <person name="Aalto S.L."/>
            <person name="Karvinen A."/>
            <person name="Nykanen H."/>
        </authorList>
    </citation>
    <scope>NUCLEOTIDE SEQUENCE [LARGE SCALE GENOMIC DNA]</scope>
    <source>
        <strain evidence="7">AMbin10</strain>
    </source>
</reference>
<dbReference type="PANTHER" id="PTHR43712">
    <property type="entry name" value="PUTATIVE (AFU_ORTHOLOGUE AFUA_4G14580)-RELATED"/>
    <property type="match status" value="1"/>
</dbReference>
<keyword evidence="3" id="KW-0949">S-adenosyl-L-methionine</keyword>
<dbReference type="AlphaFoldDB" id="A0A2W4SBL0"/>
<feature type="active site" description="Proton acceptor" evidence="4">
    <location>
        <position position="257"/>
    </location>
</feature>
<dbReference type="CDD" id="cd02440">
    <property type="entry name" value="AdoMet_MTases"/>
    <property type="match status" value="1"/>
</dbReference>
<protein>
    <submittedName>
        <fullName evidence="7">Methyltransferase</fullName>
    </submittedName>
</protein>
<dbReference type="InterPro" id="IPR012967">
    <property type="entry name" value="COMT_dimerisation"/>
</dbReference>
<comment type="caution">
    <text evidence="7">The sequence shown here is derived from an EMBL/GenBank/DDBJ whole genome shotgun (WGS) entry which is preliminary data.</text>
</comment>
<proteinExistence type="predicted"/>
<sequence length="353" mass="37817">MASSPTREPPVTSPAAVQKLIGLTSLLDPWAVRAAATFRLPDLVAEGADTIGELAIRSETHPDGLGRLMRHLTLLGLFRTTADGCFEVTEMGEALRDGHPIGIRSTLDQTNPFLSRLDQSAHGLLQAVRTGGPAWEHLHGLSFWDNMTAEPGFGEGYDAQMNQHSAMFGAAIARSYDWSSVRHVIDVGGGVGRTLAALLREHPHLRGSLVDLPGPATEAAALFAQADVADRCAIVQQSFLDALPTSGDAYLVANVVHNWDDEGAASLLRRCAEAAGPGGRVLLVERIASTATDEALQAVSHLDLFMLMTSGGRERSVDELRQLGKTAGLEHRKTHALVNCPWLSLLEYAVETV</sequence>
<dbReference type="GO" id="GO:0008171">
    <property type="term" value="F:O-methyltransferase activity"/>
    <property type="evidence" value="ECO:0007669"/>
    <property type="project" value="InterPro"/>
</dbReference>
<dbReference type="Proteomes" id="UP000249396">
    <property type="component" value="Unassembled WGS sequence"/>
</dbReference>
<dbReference type="InterPro" id="IPR036390">
    <property type="entry name" value="WH_DNA-bd_sf"/>
</dbReference>
<evidence type="ECO:0000259" key="5">
    <source>
        <dbReference type="Pfam" id="PF00891"/>
    </source>
</evidence>
<keyword evidence="2 7" id="KW-0808">Transferase</keyword>
<evidence type="ECO:0000313" key="8">
    <source>
        <dbReference type="Proteomes" id="UP000249396"/>
    </source>
</evidence>
<feature type="domain" description="O-methyltransferase dimerisation" evidence="6">
    <location>
        <begin position="28"/>
        <end position="94"/>
    </location>
</feature>
<keyword evidence="1 7" id="KW-0489">Methyltransferase</keyword>
<dbReference type="InterPro" id="IPR036388">
    <property type="entry name" value="WH-like_DNA-bd_sf"/>
</dbReference>
<dbReference type="Gene3D" id="1.10.287.1350">
    <property type="match status" value="1"/>
</dbReference>
<dbReference type="EMBL" id="QJPH01000533">
    <property type="protein sequence ID" value="PZN71164.1"/>
    <property type="molecule type" value="Genomic_DNA"/>
</dbReference>
<dbReference type="InterPro" id="IPR016461">
    <property type="entry name" value="COMT-like"/>
</dbReference>
<evidence type="ECO:0000256" key="3">
    <source>
        <dbReference type="ARBA" id="ARBA00022691"/>
    </source>
</evidence>
<dbReference type="SUPFAM" id="SSF53335">
    <property type="entry name" value="S-adenosyl-L-methionine-dependent methyltransferases"/>
    <property type="match status" value="1"/>
</dbReference>
<dbReference type="PANTHER" id="PTHR43712:SF2">
    <property type="entry name" value="O-METHYLTRANSFERASE CICE"/>
    <property type="match status" value="1"/>
</dbReference>
<evidence type="ECO:0000256" key="1">
    <source>
        <dbReference type="ARBA" id="ARBA00022603"/>
    </source>
</evidence>
<dbReference type="PROSITE" id="PS51683">
    <property type="entry name" value="SAM_OMT_II"/>
    <property type="match status" value="1"/>
</dbReference>
<dbReference type="InterPro" id="IPR029063">
    <property type="entry name" value="SAM-dependent_MTases_sf"/>
</dbReference>
<accession>A0A2W4SBL0</accession>
<feature type="domain" description="O-methyltransferase C-terminal" evidence="5">
    <location>
        <begin position="124"/>
        <end position="329"/>
    </location>
</feature>